<dbReference type="GO" id="GO:0004352">
    <property type="term" value="F:glutamate dehydrogenase (NAD+) activity"/>
    <property type="evidence" value="ECO:0007669"/>
    <property type="project" value="TreeGrafter"/>
</dbReference>
<reference evidence="4 5" key="1">
    <citation type="journal article" date="2008" name="Nature">
        <title>The Phaeodactylum genome reveals the evolutionary history of diatom genomes.</title>
        <authorList>
            <person name="Bowler C."/>
            <person name="Allen A.E."/>
            <person name="Badger J.H."/>
            <person name="Grimwood J."/>
            <person name="Jabbari K."/>
            <person name="Kuo A."/>
            <person name="Maheswari U."/>
            <person name="Martens C."/>
            <person name="Maumus F."/>
            <person name="Otillar R.P."/>
            <person name="Rayko E."/>
            <person name="Salamov A."/>
            <person name="Vandepoele K."/>
            <person name="Beszteri B."/>
            <person name="Gruber A."/>
            <person name="Heijde M."/>
            <person name="Katinka M."/>
            <person name="Mock T."/>
            <person name="Valentin K."/>
            <person name="Verret F."/>
            <person name="Berges J.A."/>
            <person name="Brownlee C."/>
            <person name="Cadoret J.P."/>
            <person name="Chiovitti A."/>
            <person name="Choi C.J."/>
            <person name="Coesel S."/>
            <person name="De Martino A."/>
            <person name="Detter J.C."/>
            <person name="Durkin C."/>
            <person name="Falciatore A."/>
            <person name="Fournet J."/>
            <person name="Haruta M."/>
            <person name="Huysman M.J."/>
            <person name="Jenkins B.D."/>
            <person name="Jiroutova K."/>
            <person name="Jorgensen R.E."/>
            <person name="Joubert Y."/>
            <person name="Kaplan A."/>
            <person name="Kroger N."/>
            <person name="Kroth P.G."/>
            <person name="La Roche J."/>
            <person name="Lindquist E."/>
            <person name="Lommer M."/>
            <person name="Martin-Jezequel V."/>
            <person name="Lopez P.J."/>
            <person name="Lucas S."/>
            <person name="Mangogna M."/>
            <person name="McGinnis K."/>
            <person name="Medlin L.K."/>
            <person name="Montsant A."/>
            <person name="Oudot-Le Secq M.P."/>
            <person name="Napoli C."/>
            <person name="Obornik M."/>
            <person name="Parker M.S."/>
            <person name="Petit J.L."/>
            <person name="Porcel B.M."/>
            <person name="Poulsen N."/>
            <person name="Robison M."/>
            <person name="Rychlewski L."/>
            <person name="Rynearson T.A."/>
            <person name="Schmutz J."/>
            <person name="Shapiro H."/>
            <person name="Siaut M."/>
            <person name="Stanley M."/>
            <person name="Sussman M.R."/>
            <person name="Taylor A.R."/>
            <person name="Vardi A."/>
            <person name="von Dassow P."/>
            <person name="Vyverman W."/>
            <person name="Willis A."/>
            <person name="Wyrwicz L.S."/>
            <person name="Rokhsar D.S."/>
            <person name="Weissenbach J."/>
            <person name="Armbrust E.V."/>
            <person name="Green B.R."/>
            <person name="Van de Peer Y."/>
            <person name="Grigoriev I.V."/>
        </authorList>
    </citation>
    <scope>NUCLEOTIDE SEQUENCE [LARGE SCALE GENOMIC DNA]</scope>
    <source>
        <strain evidence="4 5">CCAP 1055/1</strain>
    </source>
</reference>
<dbReference type="eggNOG" id="KOG2250">
    <property type="taxonomic scope" value="Eukaryota"/>
</dbReference>
<dbReference type="SMART" id="SM00839">
    <property type="entry name" value="ELFV_dehydrog"/>
    <property type="match status" value="1"/>
</dbReference>
<dbReference type="PANTHER" id="PTHR11606">
    <property type="entry name" value="GLUTAMATE DEHYDROGENASE"/>
    <property type="match status" value="1"/>
</dbReference>
<dbReference type="SUPFAM" id="SSF51735">
    <property type="entry name" value="NAD(P)-binding Rossmann-fold domains"/>
    <property type="match status" value="1"/>
</dbReference>
<protein>
    <recommendedName>
        <fullName evidence="3">Glutamate/phenylalanine/leucine/valine/L-tryptophan dehydrogenase C-terminal domain-containing protein</fullName>
    </recommendedName>
</protein>
<reference evidence="5" key="2">
    <citation type="submission" date="2008-08" db="EMBL/GenBank/DDBJ databases">
        <authorList>
            <consortium name="Diatom Consortium"/>
            <person name="Grigoriev I."/>
            <person name="Grimwood J."/>
            <person name="Kuo A."/>
            <person name="Otillar R.P."/>
            <person name="Salamov A."/>
            <person name="Detter J.C."/>
            <person name="Lindquist E."/>
            <person name="Shapiro H."/>
            <person name="Lucas S."/>
            <person name="Glavina del Rio T."/>
            <person name="Pitluck S."/>
            <person name="Rokhsar D."/>
            <person name="Bowler C."/>
        </authorList>
    </citation>
    <scope>GENOME REANNOTATION</scope>
    <source>
        <strain evidence="5">CCAP 1055/1</strain>
    </source>
</reference>
<organism evidence="4 5">
    <name type="scientific">Phaeodactylum tricornutum (strain CCAP 1055/1)</name>
    <dbReference type="NCBI Taxonomy" id="556484"/>
    <lineage>
        <taxon>Eukaryota</taxon>
        <taxon>Sar</taxon>
        <taxon>Stramenopiles</taxon>
        <taxon>Ochrophyta</taxon>
        <taxon>Bacillariophyta</taxon>
        <taxon>Bacillariophyceae</taxon>
        <taxon>Bacillariophycidae</taxon>
        <taxon>Naviculales</taxon>
        <taxon>Phaeodactylaceae</taxon>
        <taxon>Phaeodactylum</taxon>
    </lineage>
</organism>
<sequence>MLRSSRIISAFGRQHFMHASIAPLRSMSPLTLVVARAISTGMQTRNFSKKTSRDESIIPGVRSEYGSLGDLPSPSKAAAPWQAEHNIDVQRVTQKAMVYELCQSQTRTIEEVVPWFLENMPTSYFRQVPERFRMDHIKAIAAVKDANMDLYLNLQSHLPDGRQVLTFIRPGTQSGTLVKMVQELPWRQSAADYVPLSRIHVFSTRDDAMSLNMFVYGTKPPGSLVHETGASIIDYAEQVNDGSIVDDRGELKPSPVFERGAMIEYLQNCSENYINIGVNDPRRFLNQRLLFAQVSGSEGTAVQIDPVDTENGGHYWVDMAVANSLPQVALEHLSRLLYVHDFDVTRARLDVIPDGKNGNITMLRMLVSPCNKSPVLPETLDLLALELKRVKWLDPATITLVFEKYPHMSVAIGETITALCSLMHPIMTKYNAVAYSKANIYETLTSERFIPHAEAIADMFLDRFNPHNPLSNADFDNRCDTILKAVDTDVEDTVATELLEKMIDVVKHTLRTNVYLSDRYALALRLDPRIMVPPGGENKELPYGVFFTHGRRFNGFHVRFRDISRGGMRLVTPRSPEQFALESARHYDECYGLAFAQQLKNKDIPEGGSKAVCLINTNGMSDSGKNFVMRKSVKAFTDSILDLIVETDETRKNIVDLFGKKEVLYLGPDEQVIPDDINWVIKRAGMRGYQTPAAFMSSKPRAGINHKVYGVTSEGVNVYLDVALRHTLGINPKDAPFTVKITGGPDGDVAGNEMKIMMREYGDNARIVGIADAFGCAEDPRGLDHGELERLVTGTMSIVHFDASKLSADGVLHTCDTEAGTKARNTMHNRLVTDAFVPCGGRPGTIDSTNYKQFLQTDGSPSSKLIVEGANLFITTEARQALFDEAGVVIVKDSSANKGGVITSSYEICAAMLCTEEEFFDNKTQIVSEVLDKLRGLAKLEAELLFREFENFGGSLPEVSQIISNSINAATDALSVALDTLSEEERESLLPLFRAHLPKTLADLSFEHVHDRVPEQYIKNAISSCLASKIVYKEGTRFISSQKPDKLAAIALKYIHKEKEVADLMESLSSSEFPENEKKKILYLLERGGARTALEAL</sequence>
<dbReference type="InterPro" id="IPR046346">
    <property type="entry name" value="Aminoacid_DH-like_N_sf"/>
</dbReference>
<dbReference type="Pfam" id="PF00208">
    <property type="entry name" value="ELFV_dehydrog"/>
    <property type="match status" value="1"/>
</dbReference>
<dbReference type="STRING" id="556484.B7FWY4"/>
<evidence type="ECO:0000313" key="4">
    <source>
        <dbReference type="EMBL" id="EEC49283.1"/>
    </source>
</evidence>
<dbReference type="GO" id="GO:0006538">
    <property type="term" value="P:L-glutamate catabolic process"/>
    <property type="evidence" value="ECO:0007669"/>
    <property type="project" value="TreeGrafter"/>
</dbReference>
<comment type="similarity">
    <text evidence="1">Belongs to the Glu/Leu/Phe/Val dehydrogenases family.</text>
</comment>
<keyword evidence="5" id="KW-1185">Reference proteome</keyword>
<dbReference type="InterPro" id="IPR036291">
    <property type="entry name" value="NAD(P)-bd_dom_sf"/>
</dbReference>
<evidence type="ECO:0000256" key="2">
    <source>
        <dbReference type="ARBA" id="ARBA00023002"/>
    </source>
</evidence>
<evidence type="ECO:0000259" key="3">
    <source>
        <dbReference type="SMART" id="SM00839"/>
    </source>
</evidence>
<gene>
    <name evidence="4" type="ORF">PHATRDRAFT_45239</name>
</gene>
<feature type="domain" description="Glutamate/phenylalanine/leucine/valine/L-tryptophan dehydrogenase C-terminal" evidence="3">
    <location>
        <begin position="703"/>
        <end position="953"/>
    </location>
</feature>
<dbReference type="HOGENOM" id="CLU_010860_0_0_1"/>
<name>B7FWY4_PHATC</name>
<dbReference type="KEGG" id="pti:PHATRDRAFT_45239"/>
<dbReference type="InterPro" id="IPR006096">
    <property type="entry name" value="Glu/Leu/Phe/Val/Trp_DH_C"/>
</dbReference>
<dbReference type="RefSeq" id="XP_002179460.1">
    <property type="nucleotide sequence ID" value="XM_002179424.1"/>
</dbReference>
<dbReference type="InParanoid" id="B7FWY4"/>
<dbReference type="FunCoup" id="B7FWY4">
    <property type="interactions" value="15"/>
</dbReference>
<dbReference type="GO" id="GO:0005739">
    <property type="term" value="C:mitochondrion"/>
    <property type="evidence" value="ECO:0007669"/>
    <property type="project" value="TreeGrafter"/>
</dbReference>
<dbReference type="PaxDb" id="2850-Phatr45239"/>
<proteinExistence type="inferred from homology"/>
<dbReference type="SUPFAM" id="SSF53223">
    <property type="entry name" value="Aminoacid dehydrogenase-like, N-terminal domain"/>
    <property type="match status" value="1"/>
</dbReference>
<evidence type="ECO:0000313" key="5">
    <source>
        <dbReference type="Proteomes" id="UP000000759"/>
    </source>
</evidence>
<keyword evidence="2" id="KW-0560">Oxidoreductase</keyword>
<accession>B7FWY4</accession>
<dbReference type="OMA" id="KTVPWFL"/>
<dbReference type="AlphaFoldDB" id="B7FWY4"/>
<dbReference type="EMBL" id="CM000609">
    <property type="protein sequence ID" value="EEC49283.1"/>
    <property type="molecule type" value="Genomic_DNA"/>
</dbReference>
<dbReference type="GeneID" id="7200113"/>
<dbReference type="OrthoDB" id="184415at2759"/>
<dbReference type="Proteomes" id="UP000000759">
    <property type="component" value="Chromosome 6"/>
</dbReference>
<dbReference type="PANTHER" id="PTHR11606:SF39">
    <property type="entry name" value="GLUTAMATE_PHENYLALANINE_LEUCINE_VALINE_L-TRYPTOPHAN DEHYDROGENASE C-TERMINAL DOMAIN-CONTAINING PROTEIN"/>
    <property type="match status" value="1"/>
</dbReference>
<evidence type="ECO:0000256" key="1">
    <source>
        <dbReference type="ARBA" id="ARBA00006382"/>
    </source>
</evidence>
<dbReference type="Gene3D" id="3.40.50.720">
    <property type="entry name" value="NAD(P)-binding Rossmann-like Domain"/>
    <property type="match status" value="1"/>
</dbReference>